<dbReference type="EMBL" id="CAJNOW010000629">
    <property type="protein sequence ID" value="CAF1285795.1"/>
    <property type="molecule type" value="Genomic_DNA"/>
</dbReference>
<gene>
    <name evidence="1" type="ORF">KQP761_LOCUS4017</name>
    <name evidence="2" type="ORF">MBJ925_LOCUS13560</name>
</gene>
<evidence type="ECO:0000313" key="2">
    <source>
        <dbReference type="EMBL" id="CAF2053367.1"/>
    </source>
</evidence>
<proteinExistence type="predicted"/>
<dbReference type="OrthoDB" id="10277683at2759"/>
<dbReference type="Proteomes" id="UP000663834">
    <property type="component" value="Unassembled WGS sequence"/>
</dbReference>
<organism evidence="1 3">
    <name type="scientific">Rotaria magnacalcarata</name>
    <dbReference type="NCBI Taxonomy" id="392030"/>
    <lineage>
        <taxon>Eukaryota</taxon>
        <taxon>Metazoa</taxon>
        <taxon>Spiralia</taxon>
        <taxon>Gnathifera</taxon>
        <taxon>Rotifera</taxon>
        <taxon>Eurotatoria</taxon>
        <taxon>Bdelloidea</taxon>
        <taxon>Philodinida</taxon>
        <taxon>Philodinidae</taxon>
        <taxon>Rotaria</taxon>
    </lineage>
</organism>
<name>A0A815CMP7_9BILA</name>
<reference evidence="1" key="1">
    <citation type="submission" date="2021-02" db="EMBL/GenBank/DDBJ databases">
        <authorList>
            <person name="Nowell W R."/>
        </authorList>
    </citation>
    <scope>NUCLEOTIDE SEQUENCE</scope>
</reference>
<comment type="caution">
    <text evidence="1">The sequence shown here is derived from an EMBL/GenBank/DDBJ whole genome shotgun (WGS) entry which is preliminary data.</text>
</comment>
<dbReference type="Proteomes" id="UP000663824">
    <property type="component" value="Unassembled WGS sequence"/>
</dbReference>
<evidence type="ECO:0000313" key="1">
    <source>
        <dbReference type="EMBL" id="CAF1285795.1"/>
    </source>
</evidence>
<accession>A0A815CMP7</accession>
<evidence type="ECO:0000313" key="3">
    <source>
        <dbReference type="Proteomes" id="UP000663834"/>
    </source>
</evidence>
<sequence>MSTIMQQNTPQSSPEKHFVCQFQSCNNRCGGNHVIHCGGGVCDRLPYGYGRHYKCDKCGNVRHRGSHRVYCCKTCNHLYCHGCCLKKLNDKK</sequence>
<protein>
    <submittedName>
        <fullName evidence="1">Uncharacterized protein</fullName>
    </submittedName>
</protein>
<dbReference type="EMBL" id="CAJNRE010006248">
    <property type="protein sequence ID" value="CAF2053367.1"/>
    <property type="molecule type" value="Genomic_DNA"/>
</dbReference>
<dbReference type="AlphaFoldDB" id="A0A815CMP7"/>